<accession>A0A9P8N347</accession>
<keyword evidence="3" id="KW-1015">Disulfide bond</keyword>
<evidence type="ECO:0000313" key="6">
    <source>
        <dbReference type="EMBL" id="KAH0964979.1"/>
    </source>
</evidence>
<dbReference type="InterPro" id="IPR036686">
    <property type="entry name" value="Class_II_Hydrophobin_sf"/>
</dbReference>
<comment type="caution">
    <text evidence="6">The sequence shown here is derived from an EMBL/GenBank/DDBJ whole genome shotgun (WGS) entry which is preliminary data.</text>
</comment>
<organism evidence="6 7">
    <name type="scientific">Hirsutella rhossiliensis</name>
    <dbReference type="NCBI Taxonomy" id="111463"/>
    <lineage>
        <taxon>Eukaryota</taxon>
        <taxon>Fungi</taxon>
        <taxon>Dikarya</taxon>
        <taxon>Ascomycota</taxon>
        <taxon>Pezizomycotina</taxon>
        <taxon>Sordariomycetes</taxon>
        <taxon>Hypocreomycetidae</taxon>
        <taxon>Hypocreales</taxon>
        <taxon>Ophiocordycipitaceae</taxon>
        <taxon>Hirsutella</taxon>
    </lineage>
</organism>
<dbReference type="GeneID" id="68352124"/>
<protein>
    <submittedName>
        <fullName evidence="6">Fungal hydrophobin domain-containing protein</fullName>
    </submittedName>
</protein>
<name>A0A9P8N347_9HYPO</name>
<feature type="compositionally biased region" description="Low complexity" evidence="4">
    <location>
        <begin position="147"/>
        <end position="172"/>
    </location>
</feature>
<dbReference type="Gene3D" id="3.20.120.10">
    <property type="entry name" value="Hydrophobin"/>
    <property type="match status" value="1"/>
</dbReference>
<evidence type="ECO:0000256" key="4">
    <source>
        <dbReference type="SAM" id="MobiDB-lite"/>
    </source>
</evidence>
<dbReference type="GO" id="GO:0005576">
    <property type="term" value="C:extracellular region"/>
    <property type="evidence" value="ECO:0007669"/>
    <property type="project" value="InterPro"/>
</dbReference>
<feature type="compositionally biased region" description="Basic and acidic residues" evidence="4">
    <location>
        <begin position="50"/>
        <end position="65"/>
    </location>
</feature>
<proteinExistence type="inferred from homology"/>
<comment type="subcellular location">
    <subcellularLocation>
        <location evidence="1">Cell envelope</location>
    </subcellularLocation>
</comment>
<evidence type="ECO:0000256" key="2">
    <source>
        <dbReference type="ARBA" id="ARBA00009576"/>
    </source>
</evidence>
<sequence length="254" mass="27060">MKFVAAGFVLLASAIAAPLEERAAEGQNGYPLVASHGYVNDASYPGPNNHHHDGDHHHGDYHNGGDYSKDVDYRLPNHGDAHYAGYRRGGDYPVKHDGDHHSHNHNDDYHKNKGYSHNGGFPHDGGYPHNDGYPYTKGYPGNGGHRNNGYPSNGYPNNGYPNNGYPNNNGNHGYPGGNGGGSPDLCPKGLLYSIPQCCQTGILGVASLDCQAPSSIPRFGYSFQSICGSKGRKAQCCSVPLANLAVLCTDPVGS</sequence>
<dbReference type="AlphaFoldDB" id="A0A9P8N347"/>
<dbReference type="PANTHER" id="PTHR42341">
    <property type="entry name" value="HYDROPHOBIN"/>
    <property type="match status" value="1"/>
</dbReference>
<feature type="signal peptide" evidence="5">
    <location>
        <begin position="1"/>
        <end position="16"/>
    </location>
</feature>
<feature type="region of interest" description="Disordered" evidence="4">
    <location>
        <begin position="43"/>
        <end position="65"/>
    </location>
</feature>
<evidence type="ECO:0000256" key="3">
    <source>
        <dbReference type="ARBA" id="ARBA00023157"/>
    </source>
</evidence>
<feature type="region of interest" description="Disordered" evidence="4">
    <location>
        <begin position="99"/>
        <end position="176"/>
    </location>
</feature>
<dbReference type="Proteomes" id="UP000824596">
    <property type="component" value="Unassembled WGS sequence"/>
</dbReference>
<feature type="chain" id="PRO_5040171433" evidence="5">
    <location>
        <begin position="17"/>
        <end position="254"/>
    </location>
</feature>
<evidence type="ECO:0000256" key="5">
    <source>
        <dbReference type="SAM" id="SignalP"/>
    </source>
</evidence>
<reference evidence="6" key="1">
    <citation type="submission" date="2021-09" db="EMBL/GenBank/DDBJ databases">
        <title>A high-quality genome of the endoparasitic fungus Hirsutella rhossiliensis with a comparison of Hirsutella genomes reveals transposable elements contributing to genome size variation.</title>
        <authorList>
            <person name="Lin R."/>
            <person name="Jiao Y."/>
            <person name="Sun X."/>
            <person name="Ling J."/>
            <person name="Xie B."/>
            <person name="Cheng X."/>
        </authorList>
    </citation>
    <scope>NUCLEOTIDE SEQUENCE</scope>
    <source>
        <strain evidence="6">HR02</strain>
    </source>
</reference>
<evidence type="ECO:0000313" key="7">
    <source>
        <dbReference type="Proteomes" id="UP000824596"/>
    </source>
</evidence>
<dbReference type="CDD" id="cd23508">
    <property type="entry name" value="hydrophobin_II"/>
    <property type="match status" value="1"/>
</dbReference>
<keyword evidence="7" id="KW-1185">Reference proteome</keyword>
<dbReference type="OrthoDB" id="4500971at2759"/>
<dbReference type="SUPFAM" id="SSF101751">
    <property type="entry name" value="Hydrophobin II, HfbII"/>
    <property type="match status" value="1"/>
</dbReference>
<dbReference type="Pfam" id="PF06766">
    <property type="entry name" value="Hydrophobin_2"/>
    <property type="match status" value="1"/>
</dbReference>
<gene>
    <name evidence="6" type="ORF">HRG_02995</name>
</gene>
<dbReference type="InterPro" id="IPR010636">
    <property type="entry name" value="Class_II_hydrophobin"/>
</dbReference>
<dbReference type="PANTHER" id="PTHR42341:SF2">
    <property type="entry name" value="HYDROPHOBIN"/>
    <property type="match status" value="1"/>
</dbReference>
<feature type="compositionally biased region" description="Basic and acidic residues" evidence="4">
    <location>
        <begin position="99"/>
        <end position="111"/>
    </location>
</feature>
<comment type="similarity">
    <text evidence="2">Belongs to the cerato-ulmin hydrophobin family.</text>
</comment>
<dbReference type="EMBL" id="JAIZPD010000003">
    <property type="protein sequence ID" value="KAH0964979.1"/>
    <property type="molecule type" value="Genomic_DNA"/>
</dbReference>
<keyword evidence="5" id="KW-0732">Signal</keyword>
<dbReference type="RefSeq" id="XP_044722492.1">
    <property type="nucleotide sequence ID" value="XM_044861466.1"/>
</dbReference>
<evidence type="ECO:0000256" key="1">
    <source>
        <dbReference type="ARBA" id="ARBA00004196"/>
    </source>
</evidence>